<dbReference type="OrthoDB" id="129097at2759"/>
<feature type="chain" id="PRO_5006058701" description="RxLR-like protein" evidence="2">
    <location>
        <begin position="24"/>
        <end position="141"/>
    </location>
</feature>
<evidence type="ECO:0008006" key="5">
    <source>
        <dbReference type="Google" id="ProtNLM"/>
    </source>
</evidence>
<dbReference type="Proteomes" id="UP000054928">
    <property type="component" value="Unassembled WGS sequence"/>
</dbReference>
<accession>A0A0P1AJ22</accession>
<dbReference type="GeneID" id="36406725"/>
<keyword evidence="2" id="KW-0732">Signal</keyword>
<feature type="signal peptide" evidence="2">
    <location>
        <begin position="1"/>
        <end position="23"/>
    </location>
</feature>
<name>A0A0P1AJ22_PLAHL</name>
<dbReference type="AlphaFoldDB" id="A0A0P1AJ22"/>
<evidence type="ECO:0000256" key="1">
    <source>
        <dbReference type="SAM" id="MobiDB-lite"/>
    </source>
</evidence>
<feature type="compositionally biased region" description="Low complexity" evidence="1">
    <location>
        <begin position="91"/>
        <end position="113"/>
    </location>
</feature>
<reference evidence="4" key="1">
    <citation type="submission" date="2014-09" db="EMBL/GenBank/DDBJ databases">
        <authorList>
            <person name="Sharma Rahul"/>
            <person name="Thines Marco"/>
        </authorList>
    </citation>
    <scope>NUCLEOTIDE SEQUENCE [LARGE SCALE GENOMIC DNA]</scope>
</reference>
<proteinExistence type="predicted"/>
<evidence type="ECO:0000256" key="2">
    <source>
        <dbReference type="SAM" id="SignalP"/>
    </source>
</evidence>
<feature type="region of interest" description="Disordered" evidence="1">
    <location>
        <begin position="91"/>
        <end position="115"/>
    </location>
</feature>
<protein>
    <recommendedName>
        <fullName evidence="5">RxLR-like protein</fullName>
    </recommendedName>
</protein>
<evidence type="ECO:0000313" key="3">
    <source>
        <dbReference type="EMBL" id="CEG41316.1"/>
    </source>
</evidence>
<dbReference type="OMA" id="NDMATNS"/>
<keyword evidence="4" id="KW-1185">Reference proteome</keyword>
<dbReference type="EMBL" id="CCYD01000553">
    <property type="protein sequence ID" value="CEG41316.1"/>
    <property type="molecule type" value="Genomic_DNA"/>
</dbReference>
<sequence>MGRRTFGVVLLTLCVMTSVFVSASDMATNSSANATASKNETVAQLLKNVQSAVADNPALANMFDIPNANEMSEEELTTLLQELLDVGVSVDSSGSTSTSNESAEEATSASAADTLPSSATVHTVPAISAAIVIAATLAAIL</sequence>
<dbReference type="RefSeq" id="XP_024577685.1">
    <property type="nucleotide sequence ID" value="XM_024727072.1"/>
</dbReference>
<organism evidence="3 4">
    <name type="scientific">Plasmopara halstedii</name>
    <name type="common">Downy mildew of sunflower</name>
    <dbReference type="NCBI Taxonomy" id="4781"/>
    <lineage>
        <taxon>Eukaryota</taxon>
        <taxon>Sar</taxon>
        <taxon>Stramenopiles</taxon>
        <taxon>Oomycota</taxon>
        <taxon>Peronosporomycetes</taxon>
        <taxon>Peronosporales</taxon>
        <taxon>Peronosporaceae</taxon>
        <taxon>Plasmopara</taxon>
    </lineage>
</organism>
<evidence type="ECO:0000313" key="4">
    <source>
        <dbReference type="Proteomes" id="UP000054928"/>
    </source>
</evidence>